<dbReference type="InterPro" id="IPR032675">
    <property type="entry name" value="LRR_dom_sf"/>
</dbReference>
<dbReference type="InterPro" id="IPR001810">
    <property type="entry name" value="F-box_dom"/>
</dbReference>
<evidence type="ECO:0000313" key="3">
    <source>
        <dbReference type="EMBL" id="OAD06381.1"/>
    </source>
</evidence>
<evidence type="ECO:0000259" key="2">
    <source>
        <dbReference type="PROSITE" id="PS50181"/>
    </source>
</evidence>
<dbReference type="InterPro" id="IPR036047">
    <property type="entry name" value="F-box-like_dom_sf"/>
</dbReference>
<sequence length="681" mass="79807">MVDIPFELVEKIVSSLPSEDKAQCLLVSRRWYASLYRVLVHTVVIERRRQLRQFLHIINQYDGLVGPYVRQLHIKNRVGLTKDEFQLLGRHCPHIEVFQFLEWRHYKPPALSPFTNIKQIPKIYDLNKGEKALRETGKTLTHLDLGARIVRDLVLQNWLIPFFCYSTNLTHLTLDGFYNPTTRVGQLEFSCVTWKMLHLVCSHLTSIEIHTVCLTATASELEIMTSTVYKEWLSVIPQMKHLSLRNLTIDDPVWLIWLAKIYPNLTVLDLQFDLNAFVNFDETIQKLDREATRAAFATMAQHVDHLHTLGLESIKASHFPGQQFFATLEQKKVRLEKLTLRYNTDIFLSRKGLSSDVLNSMVDGQCATIKALDLDMWINAHVDLSALLDPLSMCDRLVQLKLSSDDFGKFNFNPIPLDIILDHCHHLTRLSLARCALTINDKHSAYYYHPLKRICIAVGRVSKQIFRYLGARCPDLKHMEILTCSWMPREMEMRIDMPSHHFDFLRISDLNKINVPRLEGNLGSGTSPNLFAVTQFAAVKKRIQRYKKRLPEYEPFYPHLASWYHLYEVTDGRLRYPPSALRRLRLEEVKSLEYMADYYTQNYHRDQMGVNGFMVDRYLPKKNWRDDIQFGYIHIRCDSIRRMQYNYNEIKWPKQEPVDDIEEEETFEPVEESLDAVNNES</sequence>
<evidence type="ECO:0000313" key="4">
    <source>
        <dbReference type="Proteomes" id="UP000077051"/>
    </source>
</evidence>
<gene>
    <name evidence="3" type="ORF">MUCCIDRAFT_106955</name>
</gene>
<feature type="compositionally biased region" description="Acidic residues" evidence="1">
    <location>
        <begin position="658"/>
        <end position="674"/>
    </location>
</feature>
<dbReference type="Gene3D" id="3.80.10.10">
    <property type="entry name" value="Ribonuclease Inhibitor"/>
    <property type="match status" value="2"/>
</dbReference>
<organism evidence="3 4">
    <name type="scientific">Mucor lusitanicus CBS 277.49</name>
    <dbReference type="NCBI Taxonomy" id="747725"/>
    <lineage>
        <taxon>Eukaryota</taxon>
        <taxon>Fungi</taxon>
        <taxon>Fungi incertae sedis</taxon>
        <taxon>Mucoromycota</taxon>
        <taxon>Mucoromycotina</taxon>
        <taxon>Mucoromycetes</taxon>
        <taxon>Mucorales</taxon>
        <taxon>Mucorineae</taxon>
        <taxon>Mucoraceae</taxon>
        <taxon>Mucor</taxon>
    </lineage>
</organism>
<dbReference type="PANTHER" id="PTHR31639">
    <property type="entry name" value="F-BOX PROTEIN-LIKE"/>
    <property type="match status" value="1"/>
</dbReference>
<proteinExistence type="predicted"/>
<dbReference type="Proteomes" id="UP000077051">
    <property type="component" value="Unassembled WGS sequence"/>
</dbReference>
<dbReference type="Pfam" id="PF00646">
    <property type="entry name" value="F-box"/>
    <property type="match status" value="1"/>
</dbReference>
<evidence type="ECO:0000256" key="1">
    <source>
        <dbReference type="SAM" id="MobiDB-lite"/>
    </source>
</evidence>
<dbReference type="SUPFAM" id="SSF52047">
    <property type="entry name" value="RNI-like"/>
    <property type="match status" value="1"/>
</dbReference>
<keyword evidence="4" id="KW-1185">Reference proteome</keyword>
<name>A0A168NK43_MUCCL</name>
<dbReference type="OrthoDB" id="2267507at2759"/>
<feature type="domain" description="F-box" evidence="2">
    <location>
        <begin position="1"/>
        <end position="48"/>
    </location>
</feature>
<dbReference type="SUPFAM" id="SSF81383">
    <property type="entry name" value="F-box domain"/>
    <property type="match status" value="1"/>
</dbReference>
<dbReference type="VEuPathDB" id="FungiDB:MUCCIDRAFT_106955"/>
<reference evidence="3 4" key="1">
    <citation type="submission" date="2015-06" db="EMBL/GenBank/DDBJ databases">
        <title>Expansion of signal transduction pathways in fungi by whole-genome duplication.</title>
        <authorList>
            <consortium name="DOE Joint Genome Institute"/>
            <person name="Corrochano L.M."/>
            <person name="Kuo A."/>
            <person name="Marcet-Houben M."/>
            <person name="Polaino S."/>
            <person name="Salamov A."/>
            <person name="Villalobos J.M."/>
            <person name="Alvarez M.I."/>
            <person name="Avalos J."/>
            <person name="Benito E.P."/>
            <person name="Benoit I."/>
            <person name="Burger G."/>
            <person name="Camino L.P."/>
            <person name="Canovas D."/>
            <person name="Cerda-Olmedo E."/>
            <person name="Cheng J.-F."/>
            <person name="Dominguez A."/>
            <person name="Elias M."/>
            <person name="Eslava A.P."/>
            <person name="Glaser F."/>
            <person name="Grimwood J."/>
            <person name="Gutierrez G."/>
            <person name="Heitman J."/>
            <person name="Henrissat B."/>
            <person name="Iturriaga E.A."/>
            <person name="Lang B.F."/>
            <person name="Lavin J.L."/>
            <person name="Lee S."/>
            <person name="Li W."/>
            <person name="Lindquist E."/>
            <person name="Lopez-Garcia S."/>
            <person name="Luque E.M."/>
            <person name="Marcos A.T."/>
            <person name="Martin J."/>
            <person name="Mccluskey K."/>
            <person name="Medina H.R."/>
            <person name="Miralles-Duran A."/>
            <person name="Miyazaki A."/>
            <person name="Munoz-Torres E."/>
            <person name="Oguiza J.A."/>
            <person name="Ohm R."/>
            <person name="Olmedo M."/>
            <person name="Orejas M."/>
            <person name="Ortiz-Castellanos L."/>
            <person name="Pisabarro A.G."/>
            <person name="Rodriguez-Romero J."/>
            <person name="Ruiz-Herrera J."/>
            <person name="Ruiz-Vazquez R."/>
            <person name="Sanz C."/>
            <person name="Schackwitz W."/>
            <person name="Schmutz J."/>
            <person name="Shahriari M."/>
            <person name="Shelest E."/>
            <person name="Silva-Franco F."/>
            <person name="Soanes D."/>
            <person name="Syed K."/>
            <person name="Tagua V.G."/>
            <person name="Talbot N.J."/>
            <person name="Thon M."/>
            <person name="De Vries R.P."/>
            <person name="Wiebenga A."/>
            <person name="Yadav J.S."/>
            <person name="Braun E.L."/>
            <person name="Baker S."/>
            <person name="Garre V."/>
            <person name="Horwitz B."/>
            <person name="Torres-Martinez S."/>
            <person name="Idnurm A."/>
            <person name="Herrera-Estrella A."/>
            <person name="Gabaldon T."/>
            <person name="Grigoriev I.V."/>
        </authorList>
    </citation>
    <scope>NUCLEOTIDE SEQUENCE [LARGE SCALE GENOMIC DNA]</scope>
    <source>
        <strain evidence="3 4">CBS 277.49</strain>
    </source>
</reference>
<feature type="region of interest" description="Disordered" evidence="1">
    <location>
        <begin position="658"/>
        <end position="681"/>
    </location>
</feature>
<dbReference type="EMBL" id="AMYB01000002">
    <property type="protein sequence ID" value="OAD06381.1"/>
    <property type="molecule type" value="Genomic_DNA"/>
</dbReference>
<dbReference type="PROSITE" id="PS50181">
    <property type="entry name" value="FBOX"/>
    <property type="match status" value="1"/>
</dbReference>
<accession>A0A168NK43</accession>
<protein>
    <recommendedName>
        <fullName evidence="2">F-box domain-containing protein</fullName>
    </recommendedName>
</protein>
<dbReference type="AlphaFoldDB" id="A0A168NK43"/>
<dbReference type="PANTHER" id="PTHR31639:SF256">
    <property type="entry name" value="OS07G0242900 PROTEIN"/>
    <property type="match status" value="1"/>
</dbReference>
<comment type="caution">
    <text evidence="3">The sequence shown here is derived from an EMBL/GenBank/DDBJ whole genome shotgun (WGS) entry which is preliminary data.</text>
</comment>